<dbReference type="EMBL" id="JASNWA010000010">
    <property type="protein sequence ID" value="KAK3168955.1"/>
    <property type="molecule type" value="Genomic_DNA"/>
</dbReference>
<protein>
    <submittedName>
        <fullName evidence="2">Uncharacterized protein</fullName>
    </submittedName>
</protein>
<feature type="region of interest" description="Disordered" evidence="1">
    <location>
        <begin position="1"/>
        <end position="189"/>
    </location>
</feature>
<feature type="compositionally biased region" description="Basic and acidic residues" evidence="1">
    <location>
        <begin position="170"/>
        <end position="181"/>
    </location>
</feature>
<feature type="compositionally biased region" description="Polar residues" evidence="1">
    <location>
        <begin position="1"/>
        <end position="23"/>
    </location>
</feature>
<feature type="compositionally biased region" description="Polar residues" evidence="1">
    <location>
        <begin position="73"/>
        <end position="89"/>
    </location>
</feature>
<feature type="compositionally biased region" description="Basic and acidic residues" evidence="1">
    <location>
        <begin position="27"/>
        <end position="40"/>
    </location>
</feature>
<feature type="compositionally biased region" description="Basic and acidic residues" evidence="1">
    <location>
        <begin position="726"/>
        <end position="735"/>
    </location>
</feature>
<name>A0AAE0DH05_9LECA</name>
<keyword evidence="3" id="KW-1185">Reference proteome</keyword>
<dbReference type="Proteomes" id="UP001276659">
    <property type="component" value="Unassembled WGS sequence"/>
</dbReference>
<feature type="compositionally biased region" description="Basic residues" evidence="1">
    <location>
        <begin position="700"/>
        <end position="712"/>
    </location>
</feature>
<feature type="compositionally biased region" description="Basic and acidic residues" evidence="1">
    <location>
        <begin position="136"/>
        <end position="160"/>
    </location>
</feature>
<gene>
    <name evidence="2" type="ORF">OEA41_005403</name>
</gene>
<organism evidence="2 3">
    <name type="scientific">Lepraria neglecta</name>
    <dbReference type="NCBI Taxonomy" id="209136"/>
    <lineage>
        <taxon>Eukaryota</taxon>
        <taxon>Fungi</taxon>
        <taxon>Dikarya</taxon>
        <taxon>Ascomycota</taxon>
        <taxon>Pezizomycotina</taxon>
        <taxon>Lecanoromycetes</taxon>
        <taxon>OSLEUM clade</taxon>
        <taxon>Lecanoromycetidae</taxon>
        <taxon>Lecanorales</taxon>
        <taxon>Lecanorineae</taxon>
        <taxon>Stereocaulaceae</taxon>
        <taxon>Lepraria</taxon>
    </lineage>
</organism>
<evidence type="ECO:0000256" key="1">
    <source>
        <dbReference type="SAM" id="MobiDB-lite"/>
    </source>
</evidence>
<dbReference type="AlphaFoldDB" id="A0AAE0DH05"/>
<accession>A0AAE0DH05</accession>
<evidence type="ECO:0000313" key="2">
    <source>
        <dbReference type="EMBL" id="KAK3168955.1"/>
    </source>
</evidence>
<sequence length="755" mass="84041">MNQSSHWLYTAQQASPSVNSGGSSLERGTRDETEVSKGFEDPILEQGLRLNTNNNSGDKMDIDISEGLLGKVPSSTNPLADPAKQQQSLADADGDTMMSGIAGLGLGSSNATPSGAKKGKKDDLFGRLQQQANEAARTEALKKEEADKKEAERKRTESQKTKRAGSPLSADKENKKARPSGEAETASFVSTPMEMDPEVRISDFDFSTIFDKVDSVNCAIRINDSQIIGSPFGGQQAFNIKLLLDPGAAATPSVGLDFKISKDGTGSRKADHYHTFNVGSEPGVKIGGKYMMENLLFERANQPSHPQLADATLPPEIRKMCKDQKDADRLFQMSYQVNSHKKTHYDSNWPLGLPEGRLLNKVWENMDALMNESGAYTVDVWFKNPKSYFDEFERGCLHPLKHAVDVHLQPHHQYLDKDGQPVIKFDMPSINVIGNGMYKRYATKKGPDGKRIADKNGKVSYFNLPKQKSWASIKHLYIQGGVGIVREHQFTTAQHISLGGDWHRIFLERMPVFTVDGKEVTPDKHLFSDSYYAGVRMQRRADDTKDDPPPNGSIIKVNFYNGVEGRTDHTIDKREIWYGKVEGRTRAWLDATGCDFCVMVAKPRGFKGPDGKPIKSYKTPQHRPDGALPKARIEVKVNMTPAKRDLKAFGKFCNVNYQTELLDEIRVAICSDPIRTPPGKGKAHDLTHGPKDQRSEANKKVGRLSCRIRRKEQRQPQSDQRLPVLKPHEEQDRPVRGPPGTGKTRTLKSMIVAMA</sequence>
<feature type="compositionally biased region" description="Basic and acidic residues" evidence="1">
    <location>
        <begin position="682"/>
        <end position="699"/>
    </location>
</feature>
<reference evidence="2" key="1">
    <citation type="submission" date="2022-11" db="EMBL/GenBank/DDBJ databases">
        <title>Chromosomal genome sequence assembly and mating type (MAT) locus characterization of the leprose asexual lichenized fungus Lepraria neglecta (Nyl.) Erichsen.</title>
        <authorList>
            <person name="Allen J.L."/>
            <person name="Pfeffer B."/>
        </authorList>
    </citation>
    <scope>NUCLEOTIDE SEQUENCE</scope>
    <source>
        <strain evidence="2">Allen 5258</strain>
    </source>
</reference>
<comment type="caution">
    <text evidence="2">The sequence shown here is derived from an EMBL/GenBank/DDBJ whole genome shotgun (WGS) entry which is preliminary data.</text>
</comment>
<evidence type="ECO:0000313" key="3">
    <source>
        <dbReference type="Proteomes" id="UP001276659"/>
    </source>
</evidence>
<proteinExistence type="predicted"/>
<feature type="region of interest" description="Disordered" evidence="1">
    <location>
        <begin position="675"/>
        <end position="746"/>
    </location>
</feature>